<organism evidence="1 2">
    <name type="scientific">Nephila pilipes</name>
    <name type="common">Giant wood spider</name>
    <name type="synonym">Nephila maculata</name>
    <dbReference type="NCBI Taxonomy" id="299642"/>
    <lineage>
        <taxon>Eukaryota</taxon>
        <taxon>Metazoa</taxon>
        <taxon>Ecdysozoa</taxon>
        <taxon>Arthropoda</taxon>
        <taxon>Chelicerata</taxon>
        <taxon>Arachnida</taxon>
        <taxon>Araneae</taxon>
        <taxon>Araneomorphae</taxon>
        <taxon>Entelegynae</taxon>
        <taxon>Araneoidea</taxon>
        <taxon>Nephilidae</taxon>
        <taxon>Nephila</taxon>
    </lineage>
</organism>
<name>A0A8X6PZ86_NEPPI</name>
<dbReference type="EMBL" id="BMAW01024483">
    <property type="protein sequence ID" value="GFT88032.1"/>
    <property type="molecule type" value="Genomic_DNA"/>
</dbReference>
<reference evidence="1" key="1">
    <citation type="submission" date="2020-08" db="EMBL/GenBank/DDBJ databases">
        <title>Multicomponent nature underlies the extraordinary mechanical properties of spider dragline silk.</title>
        <authorList>
            <person name="Kono N."/>
            <person name="Nakamura H."/>
            <person name="Mori M."/>
            <person name="Yoshida Y."/>
            <person name="Ohtoshi R."/>
            <person name="Malay A.D."/>
            <person name="Moran D.A.P."/>
            <person name="Tomita M."/>
            <person name="Numata K."/>
            <person name="Arakawa K."/>
        </authorList>
    </citation>
    <scope>NUCLEOTIDE SEQUENCE</scope>
</reference>
<evidence type="ECO:0000313" key="2">
    <source>
        <dbReference type="Proteomes" id="UP000887013"/>
    </source>
</evidence>
<gene>
    <name evidence="1" type="ORF">NPIL_400071</name>
</gene>
<evidence type="ECO:0000313" key="1">
    <source>
        <dbReference type="EMBL" id="GFT88032.1"/>
    </source>
</evidence>
<proteinExistence type="predicted"/>
<sequence>MALECSANEGKELFIIRSTKLLKRTNEVIHKFMPRLQRLLNGTRPIHQHMHLNPHWSEDENKQILETEISSQNKCCTIKMSMKPNILRIEGKNKLQKIQNETKKYYYDKNSNKVNNCVMSDLATIKKNTHILLKTGLQHFWS</sequence>
<protein>
    <submittedName>
        <fullName evidence="1">Uncharacterized protein</fullName>
    </submittedName>
</protein>
<dbReference type="AlphaFoldDB" id="A0A8X6PZ86"/>
<dbReference type="Proteomes" id="UP000887013">
    <property type="component" value="Unassembled WGS sequence"/>
</dbReference>
<keyword evidence="2" id="KW-1185">Reference proteome</keyword>
<comment type="caution">
    <text evidence="1">The sequence shown here is derived from an EMBL/GenBank/DDBJ whole genome shotgun (WGS) entry which is preliminary data.</text>
</comment>
<accession>A0A8X6PZ86</accession>